<keyword evidence="3" id="KW-0539">Nucleus</keyword>
<dbReference type="GO" id="GO:0005634">
    <property type="term" value="C:nucleus"/>
    <property type="evidence" value="ECO:0007669"/>
    <property type="project" value="UniProtKB-UniRule"/>
</dbReference>
<dbReference type="PANTHER" id="PTHR10270:SF161">
    <property type="entry name" value="SEX-DETERMINING REGION Y PROTEIN"/>
    <property type="match status" value="1"/>
</dbReference>
<sequence length="234" mass="25923">MEGEQPKFGQIITFPIDLASPASDTTSQEVALQKRRPKKGDPDYVPRPENCFIIFRKKWVRQNARGPNADRSKRKSSTAVEKRLSKLAAEAWKQLSEGERNHFRILADQKKVEHAHAHPDYRYQPDKSSKSTSNRGSTRSSHPDSARKRVSFQTDAGSLTGASQVRPSSAPLRVPAPVPFLHGEARPPIGNPHRSRSYTVDIEPPHFAPPATAVNDSWGSDNPANSEVTSQCAV</sequence>
<dbReference type="PROSITE" id="PS50118">
    <property type="entry name" value="HMG_BOX_2"/>
    <property type="match status" value="1"/>
</dbReference>
<dbReference type="GO" id="GO:0000978">
    <property type="term" value="F:RNA polymerase II cis-regulatory region sequence-specific DNA binding"/>
    <property type="evidence" value="ECO:0007669"/>
    <property type="project" value="TreeGrafter"/>
</dbReference>
<feature type="region of interest" description="Disordered" evidence="4">
    <location>
        <begin position="19"/>
        <end position="48"/>
    </location>
</feature>
<dbReference type="InterPro" id="IPR009071">
    <property type="entry name" value="HMG_box_dom"/>
</dbReference>
<evidence type="ECO:0000313" key="7">
    <source>
        <dbReference type="Proteomes" id="UP001163846"/>
    </source>
</evidence>
<feature type="compositionally biased region" description="Polar residues" evidence="4">
    <location>
        <begin position="214"/>
        <end position="234"/>
    </location>
</feature>
<feature type="DNA-binding region" description="HMG box" evidence="3">
    <location>
        <begin position="45"/>
        <end position="122"/>
    </location>
</feature>
<dbReference type="AlphaFoldDB" id="A0AA38UBR3"/>
<evidence type="ECO:0000256" key="2">
    <source>
        <dbReference type="ARBA" id="ARBA00023163"/>
    </source>
</evidence>
<feature type="compositionally biased region" description="Polar residues" evidence="4">
    <location>
        <begin position="151"/>
        <end position="167"/>
    </location>
</feature>
<dbReference type="GO" id="GO:0001228">
    <property type="term" value="F:DNA-binding transcription activator activity, RNA polymerase II-specific"/>
    <property type="evidence" value="ECO:0007669"/>
    <property type="project" value="TreeGrafter"/>
</dbReference>
<evidence type="ECO:0000313" key="6">
    <source>
        <dbReference type="EMBL" id="KAJ3836281.1"/>
    </source>
</evidence>
<dbReference type="CDD" id="cd01389">
    <property type="entry name" value="HMG-box_ROX1-like"/>
    <property type="match status" value="1"/>
</dbReference>
<gene>
    <name evidence="6" type="ORF">F5878DRAFT_541667</name>
</gene>
<reference evidence="6" key="1">
    <citation type="submission" date="2022-08" db="EMBL/GenBank/DDBJ databases">
        <authorList>
            <consortium name="DOE Joint Genome Institute"/>
            <person name="Min B."/>
            <person name="Riley R."/>
            <person name="Sierra-Patev S."/>
            <person name="Naranjo-Ortiz M."/>
            <person name="Looney B."/>
            <person name="Konkel Z."/>
            <person name="Slot J.C."/>
            <person name="Sakamoto Y."/>
            <person name="Steenwyk J.L."/>
            <person name="Rokas A."/>
            <person name="Carro J."/>
            <person name="Camarero S."/>
            <person name="Ferreira P."/>
            <person name="Molpeceres G."/>
            <person name="Ruiz-Duenas F.J."/>
            <person name="Serrano A."/>
            <person name="Henrissat B."/>
            <person name="Drula E."/>
            <person name="Hughes K.W."/>
            <person name="Mata J.L."/>
            <person name="Ishikawa N.K."/>
            <person name="Vargas-Isla R."/>
            <person name="Ushijima S."/>
            <person name="Smith C.A."/>
            <person name="Ahrendt S."/>
            <person name="Andreopoulos W."/>
            <person name="He G."/>
            <person name="Labutti K."/>
            <person name="Lipzen A."/>
            <person name="Ng V."/>
            <person name="Sandor L."/>
            <person name="Barry K."/>
            <person name="Martinez A.T."/>
            <person name="Xiao Y."/>
            <person name="Gibbons J.G."/>
            <person name="Terashima K."/>
            <person name="Hibbett D.S."/>
            <person name="Grigoriev I.V."/>
        </authorList>
    </citation>
    <scope>NUCLEOTIDE SEQUENCE</scope>
    <source>
        <strain evidence="6">TFB9207</strain>
    </source>
</reference>
<evidence type="ECO:0000256" key="1">
    <source>
        <dbReference type="ARBA" id="ARBA00023125"/>
    </source>
</evidence>
<keyword evidence="7" id="KW-1185">Reference proteome</keyword>
<evidence type="ECO:0000256" key="3">
    <source>
        <dbReference type="PROSITE-ProRule" id="PRU00267"/>
    </source>
</evidence>
<keyword evidence="1 3" id="KW-0238">DNA-binding</keyword>
<dbReference type="EMBL" id="MU806333">
    <property type="protein sequence ID" value="KAJ3836281.1"/>
    <property type="molecule type" value="Genomic_DNA"/>
</dbReference>
<dbReference type="PANTHER" id="PTHR10270">
    <property type="entry name" value="SOX TRANSCRIPTION FACTOR"/>
    <property type="match status" value="1"/>
</dbReference>
<dbReference type="Proteomes" id="UP001163846">
    <property type="component" value="Unassembled WGS sequence"/>
</dbReference>
<feature type="compositionally biased region" description="Polar residues" evidence="4">
    <location>
        <begin position="130"/>
        <end position="140"/>
    </location>
</feature>
<name>A0AA38UBR3_9AGAR</name>
<dbReference type="Gene3D" id="1.10.30.10">
    <property type="entry name" value="High mobility group box domain"/>
    <property type="match status" value="1"/>
</dbReference>
<accession>A0AA38UBR3</accession>
<dbReference type="Pfam" id="PF00505">
    <property type="entry name" value="HMG_box"/>
    <property type="match status" value="1"/>
</dbReference>
<feature type="region of interest" description="Disordered" evidence="4">
    <location>
        <begin position="110"/>
        <end position="234"/>
    </location>
</feature>
<feature type="compositionally biased region" description="Basic and acidic residues" evidence="4">
    <location>
        <begin position="110"/>
        <end position="129"/>
    </location>
</feature>
<dbReference type="InterPro" id="IPR050140">
    <property type="entry name" value="SRY-related_HMG-box_TF-like"/>
</dbReference>
<dbReference type="SUPFAM" id="SSF47095">
    <property type="entry name" value="HMG-box"/>
    <property type="match status" value="1"/>
</dbReference>
<keyword evidence="2" id="KW-0804">Transcription</keyword>
<comment type="caution">
    <text evidence="6">The sequence shown here is derived from an EMBL/GenBank/DDBJ whole genome shotgun (WGS) entry which is preliminary data.</text>
</comment>
<evidence type="ECO:0000259" key="5">
    <source>
        <dbReference type="PROSITE" id="PS50118"/>
    </source>
</evidence>
<dbReference type="InterPro" id="IPR036910">
    <property type="entry name" value="HMG_box_dom_sf"/>
</dbReference>
<protein>
    <recommendedName>
        <fullName evidence="5">HMG box domain-containing protein</fullName>
    </recommendedName>
</protein>
<proteinExistence type="predicted"/>
<organism evidence="6 7">
    <name type="scientific">Lentinula raphanica</name>
    <dbReference type="NCBI Taxonomy" id="153919"/>
    <lineage>
        <taxon>Eukaryota</taxon>
        <taxon>Fungi</taxon>
        <taxon>Dikarya</taxon>
        <taxon>Basidiomycota</taxon>
        <taxon>Agaricomycotina</taxon>
        <taxon>Agaricomycetes</taxon>
        <taxon>Agaricomycetidae</taxon>
        <taxon>Agaricales</taxon>
        <taxon>Marasmiineae</taxon>
        <taxon>Omphalotaceae</taxon>
        <taxon>Lentinula</taxon>
    </lineage>
</organism>
<feature type="domain" description="HMG box" evidence="5">
    <location>
        <begin position="45"/>
        <end position="122"/>
    </location>
</feature>
<evidence type="ECO:0000256" key="4">
    <source>
        <dbReference type="SAM" id="MobiDB-lite"/>
    </source>
</evidence>
<dbReference type="SMART" id="SM00398">
    <property type="entry name" value="HMG"/>
    <property type="match status" value="1"/>
</dbReference>
<dbReference type="GO" id="GO:0030154">
    <property type="term" value="P:cell differentiation"/>
    <property type="evidence" value="ECO:0007669"/>
    <property type="project" value="TreeGrafter"/>
</dbReference>